<feature type="chain" id="PRO_5013156633" evidence="1">
    <location>
        <begin position="18"/>
        <end position="565"/>
    </location>
</feature>
<proteinExistence type="predicted"/>
<dbReference type="Proteomes" id="UP000185839">
    <property type="component" value="Unassembled WGS sequence"/>
</dbReference>
<dbReference type="RefSeq" id="WP_076386767.1">
    <property type="nucleotide sequence ID" value="NZ_FTOI01000005.1"/>
</dbReference>
<keyword evidence="2" id="KW-0645">Protease</keyword>
<keyword evidence="1" id="KW-0732">Signal</keyword>
<keyword evidence="3" id="KW-1185">Reference proteome</keyword>
<accession>A0A1N7LIR3</accession>
<dbReference type="SUPFAM" id="SSF53187">
    <property type="entry name" value="Zn-dependent exopeptidases"/>
    <property type="match status" value="1"/>
</dbReference>
<dbReference type="OrthoDB" id="9767214at2"/>
<gene>
    <name evidence="2" type="ORF">SAMN05421789_105135</name>
</gene>
<dbReference type="STRING" id="713588.SAMN05421789_105135"/>
<protein>
    <submittedName>
        <fullName evidence="2">Zinc carboxypeptidase</fullName>
    </submittedName>
</protein>
<dbReference type="Gene3D" id="3.40.630.10">
    <property type="entry name" value="Zn peptidases"/>
    <property type="match status" value="1"/>
</dbReference>
<name>A0A1N7LIR3_9FLAO</name>
<organism evidence="2 3">
    <name type="scientific">Kaistella chaponensis</name>
    <dbReference type="NCBI Taxonomy" id="713588"/>
    <lineage>
        <taxon>Bacteria</taxon>
        <taxon>Pseudomonadati</taxon>
        <taxon>Bacteroidota</taxon>
        <taxon>Flavobacteriia</taxon>
        <taxon>Flavobacteriales</taxon>
        <taxon>Weeksellaceae</taxon>
        <taxon>Chryseobacterium group</taxon>
        <taxon>Kaistella</taxon>
    </lineage>
</organism>
<dbReference type="EMBL" id="FTOI01000005">
    <property type="protein sequence ID" value="SIS73689.1"/>
    <property type="molecule type" value="Genomic_DNA"/>
</dbReference>
<keyword evidence="2" id="KW-0121">Carboxypeptidase</keyword>
<feature type="signal peptide" evidence="1">
    <location>
        <begin position="1"/>
        <end position="17"/>
    </location>
</feature>
<evidence type="ECO:0000256" key="1">
    <source>
        <dbReference type="SAM" id="SignalP"/>
    </source>
</evidence>
<keyword evidence="2" id="KW-0378">Hydrolase</keyword>
<dbReference type="GO" id="GO:0004180">
    <property type="term" value="F:carboxypeptidase activity"/>
    <property type="evidence" value="ECO:0007669"/>
    <property type="project" value="UniProtKB-KW"/>
</dbReference>
<evidence type="ECO:0000313" key="3">
    <source>
        <dbReference type="Proteomes" id="UP000185839"/>
    </source>
</evidence>
<dbReference type="AlphaFoldDB" id="A0A1N7LIR3"/>
<sequence length="565" mass="65568">MKLLSSLFLFISCSFFSQTKLQTPFEKGNGNQTTTYAEMVKYYDDLAQNFKTISVESFGTDDNGESMKVVIFNPSKNKEVPVILINNGIHPGEPDGIDATMMLMRDCATGKISVKDLKIVAMQAYNISGMLRRGKFSRANQNGPEEYGFRGNTRNYDLNRDFIKNDTENAKAFQSIFQHFKPIYFIDNHVSNGADYQYLFTYISTNKERLGKTLGNYFNEKMQPEIVQTLEKKGILTTPYVNIHGDSPDEGFPTFMDSPRYATGYTTLFNTMGTVAETHMLKPYRDRVRATYENMLISINYTEKNAKEIQKLMVESLKDYQPKMKYPIQWKVDSTNYQMIDFKGFEAGKKTSEVSGQPRLFYDRNKPFTRKVKFYNQYISTKEIAIPTYYVIPKSEKKVLDYLKRNNIMVKEMKQDSIIFSQQYKISDFKTVKNPYEGHYIHYDTQVKAETKNVNFRKGDFLVSTQQNGVKYLLETLEPEAADSFFNWNFFDATLGQKEYYSDYVFEDTAADLLKNNSVLRTAFEMEKIVNPDFAKDGKAQLDWVYKHSPYYEGSVGLYPIYRVL</sequence>
<evidence type="ECO:0000313" key="2">
    <source>
        <dbReference type="EMBL" id="SIS73689.1"/>
    </source>
</evidence>
<reference evidence="3" key="1">
    <citation type="submission" date="2017-01" db="EMBL/GenBank/DDBJ databases">
        <authorList>
            <person name="Varghese N."/>
            <person name="Submissions S."/>
        </authorList>
    </citation>
    <scope>NUCLEOTIDE SEQUENCE [LARGE SCALE GENOMIC DNA]</scope>
    <source>
        <strain evidence="3">DSM 23145</strain>
    </source>
</reference>